<evidence type="ECO:0000256" key="1">
    <source>
        <dbReference type="ARBA" id="ARBA00038101"/>
    </source>
</evidence>
<dbReference type="Pfam" id="PF08238">
    <property type="entry name" value="Sel1"/>
    <property type="match status" value="6"/>
</dbReference>
<dbReference type="SMART" id="SM00671">
    <property type="entry name" value="SEL1"/>
    <property type="match status" value="6"/>
</dbReference>
<dbReference type="EMBL" id="HBGD01010587">
    <property type="protein sequence ID" value="CAD9085450.1"/>
    <property type="molecule type" value="Transcribed_RNA"/>
</dbReference>
<dbReference type="InterPro" id="IPR006597">
    <property type="entry name" value="Sel1-like"/>
</dbReference>
<name>A0A7S1KTY4_9EUKA</name>
<reference evidence="3" key="1">
    <citation type="submission" date="2021-01" db="EMBL/GenBank/DDBJ databases">
        <authorList>
            <person name="Corre E."/>
            <person name="Pelletier E."/>
            <person name="Niang G."/>
            <person name="Scheremetjew M."/>
            <person name="Finn R."/>
            <person name="Kale V."/>
            <person name="Holt S."/>
            <person name="Cochrane G."/>
            <person name="Meng A."/>
            <person name="Brown T."/>
            <person name="Cohen L."/>
        </authorList>
    </citation>
    <scope>NUCLEOTIDE SEQUENCE</scope>
    <source>
        <strain evidence="3">WS</strain>
    </source>
</reference>
<dbReference type="PANTHER" id="PTHR11102">
    <property type="entry name" value="SEL-1-LIKE PROTEIN"/>
    <property type="match status" value="1"/>
</dbReference>
<dbReference type="InterPro" id="IPR011990">
    <property type="entry name" value="TPR-like_helical_dom_sf"/>
</dbReference>
<protein>
    <submittedName>
        <fullName evidence="3">Uncharacterized protein</fullName>
    </submittedName>
</protein>
<evidence type="ECO:0000256" key="2">
    <source>
        <dbReference type="SAM" id="MobiDB-lite"/>
    </source>
</evidence>
<dbReference type="InterPro" id="IPR050767">
    <property type="entry name" value="Sel1_AlgK"/>
</dbReference>
<proteinExistence type="inferred from homology"/>
<comment type="similarity">
    <text evidence="1">Belongs to the sel-1 family.</text>
</comment>
<feature type="compositionally biased region" description="Low complexity" evidence="2">
    <location>
        <begin position="61"/>
        <end position="79"/>
    </location>
</feature>
<gene>
    <name evidence="3" type="ORF">PCOS0759_LOCUS8704</name>
</gene>
<dbReference type="AlphaFoldDB" id="A0A7S1KTY4"/>
<evidence type="ECO:0000313" key="3">
    <source>
        <dbReference type="EMBL" id="CAD9085450.1"/>
    </source>
</evidence>
<dbReference type="SUPFAM" id="SSF81901">
    <property type="entry name" value="HCP-like"/>
    <property type="match status" value="2"/>
</dbReference>
<feature type="region of interest" description="Disordered" evidence="2">
    <location>
        <begin position="1"/>
        <end position="82"/>
    </location>
</feature>
<sequence length="377" mass="42371">MNNSAPQGSVAPLSANQTADSQSSHTSARGTSSSQNLLRIVRNSLPGGGKFVKGTHAPNQSRASARGTQSTSSSNSPQPRAAPEEDLFLFKAIELYREKNFPESLKYFNRILYKKENVVTPNSDRCSHLFATRVKANFYKACMLYHGNGVKKDIAEANELFKGIWKDMKSVPDSDDDKLFYLARMKDEGWGTRVNKKEALIYYIRSTNRRGTDRNAIAYFNLGLMYYLGEGVHKSYEKTRQMYSVAASMGHMSATYNLAVMYRDGVGGPKNTSEALRLYHLNAQRGDAKSMNSYALMMKQNNPQECLFWLRKAIKKGNAYALYNMAFILENGHIIEQDLAKALHYYQEAARHGHVSAIESASILQRQIRKTLILGNV</sequence>
<feature type="compositionally biased region" description="Low complexity" evidence="2">
    <location>
        <begin position="21"/>
        <end position="35"/>
    </location>
</feature>
<dbReference type="Gene3D" id="1.25.40.10">
    <property type="entry name" value="Tetratricopeptide repeat domain"/>
    <property type="match status" value="1"/>
</dbReference>
<dbReference type="PANTHER" id="PTHR11102:SF160">
    <property type="entry name" value="ERAD-ASSOCIATED E3 UBIQUITIN-PROTEIN LIGASE COMPONENT HRD3"/>
    <property type="match status" value="1"/>
</dbReference>
<organism evidence="3">
    <name type="scientific">Percolomonas cosmopolitus</name>
    <dbReference type="NCBI Taxonomy" id="63605"/>
    <lineage>
        <taxon>Eukaryota</taxon>
        <taxon>Discoba</taxon>
        <taxon>Heterolobosea</taxon>
        <taxon>Tetramitia</taxon>
        <taxon>Eutetramitia</taxon>
        <taxon>Percolomonadidae</taxon>
        <taxon>Percolomonas</taxon>
    </lineage>
</organism>
<accession>A0A7S1KTY4</accession>